<dbReference type="PANTHER" id="PTHR43381">
    <property type="entry name" value="TRANSLATION INITIATION FACTOR IF-2-RELATED"/>
    <property type="match status" value="1"/>
</dbReference>
<dbReference type="Pfam" id="PF00009">
    <property type="entry name" value="GTP_EFTU"/>
    <property type="match status" value="1"/>
</dbReference>
<dbReference type="Gene3D" id="2.40.30.10">
    <property type="entry name" value="Translation factors"/>
    <property type="match status" value="2"/>
</dbReference>
<dbReference type="InterPro" id="IPR044145">
    <property type="entry name" value="IF2_II"/>
</dbReference>
<keyword evidence="6 8" id="KW-0342">GTP-binding</keyword>
<dbReference type="NCBIfam" id="TIGR00231">
    <property type="entry name" value="small_GTP"/>
    <property type="match status" value="1"/>
</dbReference>
<dbReference type="HAMAP" id="MF_00100_B">
    <property type="entry name" value="IF_2_B"/>
    <property type="match status" value="1"/>
</dbReference>
<evidence type="ECO:0000256" key="5">
    <source>
        <dbReference type="ARBA" id="ARBA00022917"/>
    </source>
</evidence>
<accession>A0A833MAL7</accession>
<gene>
    <name evidence="8 12" type="primary">infB</name>
    <name evidence="12" type="ORF">F8153_03940</name>
</gene>
<dbReference type="InterPro" id="IPR027417">
    <property type="entry name" value="P-loop_NTPase"/>
</dbReference>
<evidence type="ECO:0000256" key="8">
    <source>
        <dbReference type="HAMAP-Rule" id="MF_00100"/>
    </source>
</evidence>
<dbReference type="Pfam" id="PF11987">
    <property type="entry name" value="IF-2"/>
    <property type="match status" value="1"/>
</dbReference>
<dbReference type="GO" id="GO:0003743">
    <property type="term" value="F:translation initiation factor activity"/>
    <property type="evidence" value="ECO:0007669"/>
    <property type="project" value="UniProtKB-UniRule"/>
</dbReference>
<dbReference type="InterPro" id="IPR009000">
    <property type="entry name" value="Transl_B-barrel_sf"/>
</dbReference>
<dbReference type="Pfam" id="PF22042">
    <property type="entry name" value="EF-G_D2"/>
    <property type="match status" value="1"/>
</dbReference>
<name>A0A833MAL7_9FIRM</name>
<feature type="region of interest" description="Disordered" evidence="10">
    <location>
        <begin position="54"/>
        <end position="143"/>
    </location>
</feature>
<keyword evidence="5 8" id="KW-0648">Protein biosynthesis</keyword>
<evidence type="ECO:0000256" key="1">
    <source>
        <dbReference type="ARBA" id="ARBA00007733"/>
    </source>
</evidence>
<dbReference type="SUPFAM" id="SSF50447">
    <property type="entry name" value="Translation proteins"/>
    <property type="match status" value="2"/>
</dbReference>
<keyword evidence="8" id="KW-0963">Cytoplasm</keyword>
<dbReference type="Pfam" id="PF04760">
    <property type="entry name" value="IF2_N"/>
    <property type="match status" value="2"/>
</dbReference>
<feature type="binding site" evidence="8">
    <location>
        <begin position="242"/>
        <end position="249"/>
    </location>
    <ligand>
        <name>GTP</name>
        <dbReference type="ChEBI" id="CHEBI:37565"/>
    </ligand>
</feature>
<feature type="domain" description="Tr-type G" evidence="11">
    <location>
        <begin position="233"/>
        <end position="402"/>
    </location>
</feature>
<dbReference type="GO" id="GO:0005829">
    <property type="term" value="C:cytosol"/>
    <property type="evidence" value="ECO:0007669"/>
    <property type="project" value="TreeGrafter"/>
</dbReference>
<dbReference type="Gene3D" id="3.40.50.10050">
    <property type="entry name" value="Translation initiation factor IF- 2, domain 3"/>
    <property type="match status" value="1"/>
</dbReference>
<dbReference type="SUPFAM" id="SSF52156">
    <property type="entry name" value="Initiation factor IF2/eIF5b, domain 3"/>
    <property type="match status" value="1"/>
</dbReference>
<evidence type="ECO:0000256" key="6">
    <source>
        <dbReference type="ARBA" id="ARBA00023134"/>
    </source>
</evidence>
<evidence type="ECO:0000256" key="7">
    <source>
        <dbReference type="ARBA" id="ARBA00025162"/>
    </source>
</evidence>
<evidence type="ECO:0000256" key="9">
    <source>
        <dbReference type="RuleBase" id="RU000644"/>
    </source>
</evidence>
<dbReference type="Proteomes" id="UP000465601">
    <property type="component" value="Unassembled WGS sequence"/>
</dbReference>
<evidence type="ECO:0000313" key="13">
    <source>
        <dbReference type="Proteomes" id="UP000465601"/>
    </source>
</evidence>
<dbReference type="PROSITE" id="PS51722">
    <property type="entry name" value="G_TR_2"/>
    <property type="match status" value="1"/>
</dbReference>
<evidence type="ECO:0000313" key="12">
    <source>
        <dbReference type="EMBL" id="KAB3531338.1"/>
    </source>
</evidence>
<dbReference type="InterPro" id="IPR036925">
    <property type="entry name" value="TIF_IF2_dom3_sf"/>
</dbReference>
<feature type="binding site" evidence="8">
    <location>
        <begin position="342"/>
        <end position="345"/>
    </location>
    <ligand>
        <name>GTP</name>
        <dbReference type="ChEBI" id="CHEBI:37565"/>
    </ligand>
</feature>
<comment type="caution">
    <text evidence="12">The sequence shown here is derived from an EMBL/GenBank/DDBJ whole genome shotgun (WGS) entry which is preliminary data.</text>
</comment>
<feature type="compositionally biased region" description="Low complexity" evidence="10">
    <location>
        <begin position="120"/>
        <end position="129"/>
    </location>
</feature>
<dbReference type="CDD" id="cd03702">
    <property type="entry name" value="IF2_mtIF2_II"/>
    <property type="match status" value="1"/>
</dbReference>
<dbReference type="FunFam" id="3.40.50.10050:FF:000001">
    <property type="entry name" value="Translation initiation factor IF-2"/>
    <property type="match status" value="1"/>
</dbReference>
<dbReference type="FunFam" id="2.40.30.10:FF:000008">
    <property type="entry name" value="Translation initiation factor IF-2"/>
    <property type="match status" value="1"/>
</dbReference>
<comment type="subcellular location">
    <subcellularLocation>
        <location evidence="8">Cytoplasm</location>
    </subcellularLocation>
</comment>
<dbReference type="OrthoDB" id="9811804at2"/>
<dbReference type="NCBIfam" id="TIGR00487">
    <property type="entry name" value="IF-2"/>
    <property type="match status" value="1"/>
</dbReference>
<dbReference type="InterPro" id="IPR015760">
    <property type="entry name" value="TIF_IF2"/>
</dbReference>
<feature type="compositionally biased region" description="Basic and acidic residues" evidence="10">
    <location>
        <begin position="131"/>
        <end position="143"/>
    </location>
</feature>
<comment type="similarity">
    <text evidence="1 8 9">Belongs to the TRAFAC class translation factor GTPase superfamily. Classic translation factor GTPase family. IF-2 subfamily.</text>
</comment>
<dbReference type="CDD" id="cd01887">
    <property type="entry name" value="IF2_eIF5B"/>
    <property type="match status" value="1"/>
</dbReference>
<dbReference type="AlphaFoldDB" id="A0A833MAL7"/>
<dbReference type="InterPro" id="IPR000178">
    <property type="entry name" value="TF_IF2_bacterial-like"/>
</dbReference>
<evidence type="ECO:0000256" key="3">
    <source>
        <dbReference type="ARBA" id="ARBA00022540"/>
    </source>
</evidence>
<proteinExistence type="inferred from homology"/>
<dbReference type="FunFam" id="3.40.50.300:FF:000019">
    <property type="entry name" value="Translation initiation factor IF-2"/>
    <property type="match status" value="1"/>
</dbReference>
<dbReference type="Gene3D" id="3.40.50.300">
    <property type="entry name" value="P-loop containing nucleotide triphosphate hydrolases"/>
    <property type="match status" value="1"/>
</dbReference>
<dbReference type="EMBL" id="WBZB01000013">
    <property type="protein sequence ID" value="KAB3531338.1"/>
    <property type="molecule type" value="Genomic_DNA"/>
</dbReference>
<evidence type="ECO:0000256" key="4">
    <source>
        <dbReference type="ARBA" id="ARBA00022741"/>
    </source>
</evidence>
<dbReference type="InterPro" id="IPR005225">
    <property type="entry name" value="Small_GTP-bd"/>
</dbReference>
<evidence type="ECO:0000256" key="2">
    <source>
        <dbReference type="ARBA" id="ARBA00020675"/>
    </source>
</evidence>
<keyword evidence="4 8" id="KW-0547">Nucleotide-binding</keyword>
<dbReference type="InterPro" id="IPR053905">
    <property type="entry name" value="EF-G-like_DII"/>
</dbReference>
<dbReference type="SUPFAM" id="SSF52540">
    <property type="entry name" value="P-loop containing nucleoside triphosphate hydrolases"/>
    <property type="match status" value="1"/>
</dbReference>
<comment type="function">
    <text evidence="7 8 9">One of the essential components for the initiation of protein synthesis. Protects formylmethionyl-tRNA from spontaneous hydrolysis and promotes its binding to the 30S ribosomal subunits. Also involved in the hydrolysis of GTP during the formation of the 70S ribosomal complex.</text>
</comment>
<dbReference type="GO" id="GO:0005525">
    <property type="term" value="F:GTP binding"/>
    <property type="evidence" value="ECO:0007669"/>
    <property type="project" value="UniProtKB-KW"/>
</dbReference>
<dbReference type="CDD" id="cd03692">
    <property type="entry name" value="mtIF2_IVc"/>
    <property type="match status" value="1"/>
</dbReference>
<dbReference type="PROSITE" id="PS01176">
    <property type="entry name" value="IF2"/>
    <property type="match status" value="1"/>
</dbReference>
<keyword evidence="13" id="KW-1185">Reference proteome</keyword>
<reference evidence="12 13" key="1">
    <citation type="submission" date="2019-10" db="EMBL/GenBank/DDBJ databases">
        <title>Alkaliphilus serpentinus sp. nov. and Alkaliphilus pronyensis sp. nov., two novel anaerobic alkaliphilic species isolated from the serpentinized-hosted hydrothermal field of the Prony Bay (New Caledonia).</title>
        <authorList>
            <person name="Postec A."/>
        </authorList>
    </citation>
    <scope>NUCLEOTIDE SEQUENCE [LARGE SCALE GENOMIC DNA]</scope>
    <source>
        <strain evidence="12 13">LacT</strain>
    </source>
</reference>
<dbReference type="GO" id="GO:0003924">
    <property type="term" value="F:GTPase activity"/>
    <property type="evidence" value="ECO:0007669"/>
    <property type="project" value="UniProtKB-UniRule"/>
</dbReference>
<feature type="compositionally biased region" description="Basic residues" evidence="10">
    <location>
        <begin position="108"/>
        <end position="119"/>
    </location>
</feature>
<dbReference type="FunFam" id="2.40.30.10:FF:000007">
    <property type="entry name" value="Translation initiation factor IF-2"/>
    <property type="match status" value="1"/>
</dbReference>
<feature type="region of interest" description="G-domain" evidence="8">
    <location>
        <begin position="236"/>
        <end position="384"/>
    </location>
</feature>
<dbReference type="RefSeq" id="WP_151865064.1">
    <property type="nucleotide sequence ID" value="NZ_WBZB01000013.1"/>
</dbReference>
<feature type="compositionally biased region" description="Basic and acidic residues" evidence="10">
    <location>
        <begin position="54"/>
        <end position="95"/>
    </location>
</feature>
<organism evidence="12 13">
    <name type="scientific">Alkaliphilus serpentinus</name>
    <dbReference type="NCBI Taxonomy" id="1482731"/>
    <lineage>
        <taxon>Bacteria</taxon>
        <taxon>Bacillati</taxon>
        <taxon>Bacillota</taxon>
        <taxon>Clostridia</taxon>
        <taxon>Peptostreptococcales</taxon>
        <taxon>Natronincolaceae</taxon>
        <taxon>Alkaliphilus</taxon>
    </lineage>
</organism>
<dbReference type="Gene3D" id="1.10.10.2480">
    <property type="match status" value="1"/>
</dbReference>
<dbReference type="InterPro" id="IPR000795">
    <property type="entry name" value="T_Tr_GTP-bd_dom"/>
</dbReference>
<feature type="binding site" evidence="8">
    <location>
        <begin position="288"/>
        <end position="292"/>
    </location>
    <ligand>
        <name>GTP</name>
        <dbReference type="ChEBI" id="CHEBI:37565"/>
    </ligand>
</feature>
<keyword evidence="3 8" id="KW-0396">Initiation factor</keyword>
<evidence type="ECO:0000256" key="10">
    <source>
        <dbReference type="SAM" id="MobiDB-lite"/>
    </source>
</evidence>
<evidence type="ECO:0000259" key="11">
    <source>
        <dbReference type="PROSITE" id="PS51722"/>
    </source>
</evidence>
<sequence length="732" mass="80089">MSKFRVYQLAKELGISSKDLIEKLKDLSVEVSNHMSTLEDEEANLVIDLLSEDKKEKANSKKEKQTVEKKVETKGNKVETKVEAKVETKVNKAETKVVNANNPNPHEGKKKNKNHKNHKNNSNSNKNNKQLSRETVKEEQKTMENNDKKLIEINEKIIVKDFAELIKRPVNEVITKLIQSGVMAAMNQEIDFETAEKIAADFDFEVVKAQEKEATDEVKDIVIPEDKESDLKPRPPVVTVMGHVDHGKTSLLDAIRETKVTEREAGGITQHIGASEVHINGKKIVFLDTPGHEAFTAMRARGAKATDIAILVVAADDGVMPQTVEAINHAKAAGVPIIVAINKIDKPGANPDRVKQELSEHGVLIEEWGGDIISVAVSALQGINIDELLEMILLVAEVEELKANPNRDAIGVVIEAQLDKGRGSVATILVQKGTLKVGDSVVIGNTYGRVRAMVNDKGKRVKIAPPSTAVEITGLNDVPAAGDQMVVVADDKLARTIAEKRIDKIKEQQLKASQKISLDALYSQMQQGEIKELNIIVKADVQGSVEAVKQSLNKLSNDKVMIRPIHGGVGAITETDVMLASASNAIIIGFNVRPTSGATSLAEQEAVDLRTYRIIYNAIEDIEAAMKGMLDPEFKEVELGKAQVRATFKVPGAGVVAGCYVIEGKIIRSASIRLVRDGIVIHEGTISSLRRFKDDVKEVATGYECGIGIDHYNDVKDGDIIEAYKMQEIERS</sequence>
<dbReference type="InterPro" id="IPR006847">
    <property type="entry name" value="IF2_N"/>
</dbReference>
<dbReference type="PANTHER" id="PTHR43381:SF5">
    <property type="entry name" value="TR-TYPE G DOMAIN-CONTAINING PROTEIN"/>
    <property type="match status" value="1"/>
</dbReference>
<dbReference type="InterPro" id="IPR023115">
    <property type="entry name" value="TIF_IF2_dom3"/>
</dbReference>
<protein>
    <recommendedName>
        <fullName evidence="2 8">Translation initiation factor IF-2</fullName>
    </recommendedName>
</protein>